<keyword evidence="1" id="KW-0472">Membrane</keyword>
<evidence type="ECO:0000256" key="1">
    <source>
        <dbReference type="SAM" id="Phobius"/>
    </source>
</evidence>
<name>A0A1F8EB50_9BACT</name>
<keyword evidence="1" id="KW-0812">Transmembrane</keyword>
<dbReference type="STRING" id="1802660.A2735_00330"/>
<feature type="transmembrane region" description="Helical" evidence="1">
    <location>
        <begin position="46"/>
        <end position="65"/>
    </location>
</feature>
<sequence length="95" mass="10860">MKSLIKKPSAWIPIIIPLIFFAYLVIYISIFGIVREEDEGTGAHLFQLWLALEPLMVGFFAIKWLPRAPKQAIFILALQIVAALLPISVVFYFRL</sequence>
<gene>
    <name evidence="2" type="ORF">A2735_00330</name>
</gene>
<dbReference type="Proteomes" id="UP000178520">
    <property type="component" value="Unassembled WGS sequence"/>
</dbReference>
<proteinExistence type="predicted"/>
<dbReference type="AlphaFoldDB" id="A0A1F8EB50"/>
<comment type="caution">
    <text evidence="2">The sequence shown here is derived from an EMBL/GenBank/DDBJ whole genome shotgun (WGS) entry which is preliminary data.</text>
</comment>
<accession>A0A1F8EB50</accession>
<reference evidence="2 3" key="1">
    <citation type="journal article" date="2016" name="Nat. Commun.">
        <title>Thousands of microbial genomes shed light on interconnected biogeochemical processes in an aquifer system.</title>
        <authorList>
            <person name="Anantharaman K."/>
            <person name="Brown C.T."/>
            <person name="Hug L.A."/>
            <person name="Sharon I."/>
            <person name="Castelle C.J."/>
            <person name="Probst A.J."/>
            <person name="Thomas B.C."/>
            <person name="Singh A."/>
            <person name="Wilkins M.J."/>
            <person name="Karaoz U."/>
            <person name="Brodie E.L."/>
            <person name="Williams K.H."/>
            <person name="Hubbard S.S."/>
            <person name="Banfield J.F."/>
        </authorList>
    </citation>
    <scope>NUCLEOTIDE SEQUENCE [LARGE SCALE GENOMIC DNA]</scope>
</reference>
<feature type="transmembrane region" description="Helical" evidence="1">
    <location>
        <begin position="72"/>
        <end position="93"/>
    </location>
</feature>
<organism evidence="2 3">
    <name type="scientific">Candidatus Yanofskybacteria bacterium RIFCSPHIGHO2_01_FULL_41_21</name>
    <dbReference type="NCBI Taxonomy" id="1802660"/>
    <lineage>
        <taxon>Bacteria</taxon>
        <taxon>Candidatus Yanofskyibacteriota</taxon>
    </lineage>
</organism>
<protein>
    <submittedName>
        <fullName evidence="2">Uncharacterized protein</fullName>
    </submittedName>
</protein>
<evidence type="ECO:0000313" key="2">
    <source>
        <dbReference type="EMBL" id="OGM98141.1"/>
    </source>
</evidence>
<feature type="transmembrane region" description="Helical" evidence="1">
    <location>
        <begin position="12"/>
        <end position="34"/>
    </location>
</feature>
<keyword evidence="1" id="KW-1133">Transmembrane helix</keyword>
<dbReference type="EMBL" id="MGJA01000003">
    <property type="protein sequence ID" value="OGM98141.1"/>
    <property type="molecule type" value="Genomic_DNA"/>
</dbReference>
<evidence type="ECO:0000313" key="3">
    <source>
        <dbReference type="Proteomes" id="UP000178520"/>
    </source>
</evidence>